<keyword evidence="9" id="KW-1185">Reference proteome</keyword>
<keyword evidence="2" id="KW-1003">Cell membrane</keyword>
<organism evidence="8 9">
    <name type="scientific">Geoanaerobacter pelophilus</name>
    <dbReference type="NCBI Taxonomy" id="60036"/>
    <lineage>
        <taxon>Bacteria</taxon>
        <taxon>Pseudomonadati</taxon>
        <taxon>Thermodesulfobacteriota</taxon>
        <taxon>Desulfuromonadia</taxon>
        <taxon>Geobacterales</taxon>
        <taxon>Geobacteraceae</taxon>
        <taxon>Geoanaerobacter</taxon>
    </lineage>
</organism>
<sequence length="109" mass="12410">MASFMFISFIVFIALPSVLWLYALADVIINEFQYFSTKAAWLVVLCFFPPIGTILYFLVGRSQRLTIKPVGKVVVFIIIMLPALMILGYLLFILGQFTLFPTPPETIRI</sequence>
<evidence type="ECO:0000256" key="5">
    <source>
        <dbReference type="ARBA" id="ARBA00023136"/>
    </source>
</evidence>
<dbReference type="Proteomes" id="UP000811899">
    <property type="component" value="Unassembled WGS sequence"/>
</dbReference>
<dbReference type="AlphaFoldDB" id="A0AAW4L1W6"/>
<dbReference type="EMBL" id="JAHCVJ010000003">
    <property type="protein sequence ID" value="MBT0664709.1"/>
    <property type="molecule type" value="Genomic_DNA"/>
</dbReference>
<evidence type="ECO:0000313" key="8">
    <source>
        <dbReference type="EMBL" id="MBT0664709.1"/>
    </source>
</evidence>
<dbReference type="Pfam" id="PF13396">
    <property type="entry name" value="PLDc_N"/>
    <property type="match status" value="1"/>
</dbReference>
<feature type="transmembrane region" description="Helical" evidence="6">
    <location>
        <begin position="41"/>
        <end position="59"/>
    </location>
</feature>
<evidence type="ECO:0000256" key="6">
    <source>
        <dbReference type="SAM" id="Phobius"/>
    </source>
</evidence>
<evidence type="ECO:0000256" key="2">
    <source>
        <dbReference type="ARBA" id="ARBA00022475"/>
    </source>
</evidence>
<keyword evidence="4 6" id="KW-1133">Transmembrane helix</keyword>
<protein>
    <submittedName>
        <fullName evidence="8">PLDc N-terminal domain-containing protein</fullName>
    </submittedName>
</protein>
<feature type="transmembrane region" description="Helical" evidence="6">
    <location>
        <begin position="71"/>
        <end position="94"/>
    </location>
</feature>
<dbReference type="RefSeq" id="WP_214171461.1">
    <property type="nucleotide sequence ID" value="NZ_JAHCVJ010000003.1"/>
</dbReference>
<comment type="subcellular location">
    <subcellularLocation>
        <location evidence="1">Cell membrane</location>
        <topology evidence="1">Multi-pass membrane protein</topology>
    </subcellularLocation>
</comment>
<accession>A0AAW4L1W6</accession>
<reference evidence="8 9" key="1">
    <citation type="submission" date="2021-05" db="EMBL/GenBank/DDBJ databases">
        <title>The draft genome of Geobacter pelophilus DSM 12255.</title>
        <authorList>
            <person name="Xu Z."/>
            <person name="Masuda Y."/>
            <person name="Itoh H."/>
            <person name="Senoo K."/>
        </authorList>
    </citation>
    <scope>NUCLEOTIDE SEQUENCE [LARGE SCALE GENOMIC DNA]</scope>
    <source>
        <strain evidence="8 9">DSM 12255</strain>
    </source>
</reference>
<dbReference type="GO" id="GO:0005886">
    <property type="term" value="C:plasma membrane"/>
    <property type="evidence" value="ECO:0007669"/>
    <property type="project" value="UniProtKB-SubCell"/>
</dbReference>
<evidence type="ECO:0000256" key="3">
    <source>
        <dbReference type="ARBA" id="ARBA00022692"/>
    </source>
</evidence>
<proteinExistence type="predicted"/>
<feature type="domain" description="Cardiolipin synthase N-terminal" evidence="7">
    <location>
        <begin position="18"/>
        <end position="61"/>
    </location>
</feature>
<keyword evidence="5 6" id="KW-0472">Membrane</keyword>
<gene>
    <name evidence="8" type="ORF">KI809_10400</name>
</gene>
<name>A0AAW4L1W6_9BACT</name>
<dbReference type="InterPro" id="IPR027379">
    <property type="entry name" value="CLS_N"/>
</dbReference>
<evidence type="ECO:0000259" key="7">
    <source>
        <dbReference type="Pfam" id="PF13396"/>
    </source>
</evidence>
<evidence type="ECO:0000256" key="4">
    <source>
        <dbReference type="ARBA" id="ARBA00022989"/>
    </source>
</evidence>
<evidence type="ECO:0000256" key="1">
    <source>
        <dbReference type="ARBA" id="ARBA00004651"/>
    </source>
</evidence>
<comment type="caution">
    <text evidence="8">The sequence shown here is derived from an EMBL/GenBank/DDBJ whole genome shotgun (WGS) entry which is preliminary data.</text>
</comment>
<keyword evidence="3 6" id="KW-0812">Transmembrane</keyword>
<evidence type="ECO:0000313" key="9">
    <source>
        <dbReference type="Proteomes" id="UP000811899"/>
    </source>
</evidence>